<dbReference type="EMBL" id="AMZH03011400">
    <property type="protein sequence ID" value="RRT52940.1"/>
    <property type="molecule type" value="Genomic_DNA"/>
</dbReference>
<dbReference type="PROSITE" id="PS51257">
    <property type="entry name" value="PROKAR_LIPOPROTEIN"/>
    <property type="match status" value="1"/>
</dbReference>
<accession>A0A426YMK4</accession>
<comment type="caution">
    <text evidence="1">The sequence shown here is derived from an EMBL/GenBank/DDBJ whole genome shotgun (WGS) entry which is preliminary data.</text>
</comment>
<reference evidence="1 2" key="1">
    <citation type="journal article" date="2014" name="Agronomy (Basel)">
        <title>A Draft Genome Sequence for Ensete ventricosum, the Drought-Tolerant Tree Against Hunger.</title>
        <authorList>
            <person name="Harrison J."/>
            <person name="Moore K.A."/>
            <person name="Paszkiewicz K."/>
            <person name="Jones T."/>
            <person name="Grant M."/>
            <person name="Ambacheew D."/>
            <person name="Muzemil S."/>
            <person name="Studholme D.J."/>
        </authorList>
    </citation>
    <scope>NUCLEOTIDE SEQUENCE [LARGE SCALE GENOMIC DNA]</scope>
</reference>
<dbReference type="AlphaFoldDB" id="A0A426YMK4"/>
<gene>
    <name evidence="1" type="ORF">B296_00031375</name>
</gene>
<sequence length="100" mass="10524">MRTRLKRSHPPGATAVSGCWLGDATPATAPVLLLHASGVPLRHAWAAGPDGDGRVPGRLDSETPNGCPAAAMMRKKKVPGDCKNLTVYFPPSLPRGTRET</sequence>
<evidence type="ECO:0000313" key="1">
    <source>
        <dbReference type="EMBL" id="RRT52940.1"/>
    </source>
</evidence>
<proteinExistence type="predicted"/>
<evidence type="ECO:0000313" key="2">
    <source>
        <dbReference type="Proteomes" id="UP000287651"/>
    </source>
</evidence>
<name>A0A426YMK4_ENSVE</name>
<organism evidence="1 2">
    <name type="scientific">Ensete ventricosum</name>
    <name type="common">Abyssinian banana</name>
    <name type="synonym">Musa ensete</name>
    <dbReference type="NCBI Taxonomy" id="4639"/>
    <lineage>
        <taxon>Eukaryota</taxon>
        <taxon>Viridiplantae</taxon>
        <taxon>Streptophyta</taxon>
        <taxon>Embryophyta</taxon>
        <taxon>Tracheophyta</taxon>
        <taxon>Spermatophyta</taxon>
        <taxon>Magnoliopsida</taxon>
        <taxon>Liliopsida</taxon>
        <taxon>Zingiberales</taxon>
        <taxon>Musaceae</taxon>
        <taxon>Ensete</taxon>
    </lineage>
</organism>
<dbReference type="Proteomes" id="UP000287651">
    <property type="component" value="Unassembled WGS sequence"/>
</dbReference>
<protein>
    <submittedName>
        <fullName evidence="1">Uncharacterized protein</fullName>
    </submittedName>
</protein>